<organism evidence="16 17">
    <name type="scientific">Acanthochromis polyacanthus</name>
    <name type="common">spiny chromis</name>
    <dbReference type="NCBI Taxonomy" id="80966"/>
    <lineage>
        <taxon>Eukaryota</taxon>
        <taxon>Metazoa</taxon>
        <taxon>Chordata</taxon>
        <taxon>Craniata</taxon>
        <taxon>Vertebrata</taxon>
        <taxon>Euteleostomi</taxon>
        <taxon>Actinopterygii</taxon>
        <taxon>Neopterygii</taxon>
        <taxon>Teleostei</taxon>
        <taxon>Neoteleostei</taxon>
        <taxon>Acanthomorphata</taxon>
        <taxon>Ovalentaria</taxon>
        <taxon>Pomacentridae</taxon>
        <taxon>Acanthochromis</taxon>
    </lineage>
</organism>
<dbReference type="Proteomes" id="UP000257200">
    <property type="component" value="Unplaced"/>
</dbReference>
<dbReference type="InterPro" id="IPR020894">
    <property type="entry name" value="Cadherin_CS"/>
</dbReference>
<feature type="domain" description="Cadherin" evidence="15">
    <location>
        <begin position="255"/>
        <end position="355"/>
    </location>
</feature>
<sequence length="664" mass="73324">SFSSQKDSVSLFVFQCCYLPSAARSEPLSRHKRTWIIDSFYIEEGNPGPFPYVLGTVHIDRSYRTFFELFGEGVDEEPMGVLSIHKDTGELSVHKAVDYEEKTLFQAKKMDLSIDTRLGIEIYIRDINDNPPLFQRNLYEITVGEESTQGSNLMTVFAHDRDQRGSPNSTFHYVIKSVSPKVPYTEFFVDKLGGISFKGCLDHEVAEMFTVLVEAKDHGEVISLSSSTTVVIHVQDGNNHLPVISGQTVGKHETGSSPLRLHVTDKDTTNSLAWRAKYSIHGDEGEHFRVETDPDTNDGILTVVKPLDFEAGAQRQLSISVENEAPYFSCYNGAIQPHSVKVIIEVEDANDPPVFSVTVKEAMLEENAAVGTWVEKMTAVDPDTSHASVGHDPAGWVTVDPHTGDITTVKTPDRESPHVVNGLYTVLLHAVDKGEPPQTGTATLQIHVTDQNDNVPQPTVDYVDICMSDGPTTTNVTAFDPDGNPFGGPFTFELLGNVNGKWKLNPAYGQKQLRYSDVYAGPHSVDLKISDMQGQFGVYNLSVTVCDCTVIPNCQSRRDTAMKAASGALGVVFASLFLLLCKELNHSLLFRIKYIAPSGQPAPPWGLFWLGREVLALRKQEQVRWSSIVCKYMSENSKTAITELSLLVIIICTEAQCSVVLLVE</sequence>
<keyword evidence="6" id="KW-0479">Metal-binding</keyword>
<evidence type="ECO:0000256" key="5">
    <source>
        <dbReference type="ARBA" id="ARBA00022692"/>
    </source>
</evidence>
<dbReference type="Gene3D" id="2.60.40.60">
    <property type="entry name" value="Cadherins"/>
    <property type="match status" value="5"/>
</dbReference>
<dbReference type="AlphaFoldDB" id="A0A3Q1FVE7"/>
<dbReference type="Pfam" id="PF00028">
    <property type="entry name" value="Cadherin"/>
    <property type="match status" value="3"/>
</dbReference>
<keyword evidence="10" id="KW-0130">Cell adhesion</keyword>
<dbReference type="GO" id="GO:0005912">
    <property type="term" value="C:adherens junction"/>
    <property type="evidence" value="ECO:0007669"/>
    <property type="project" value="TreeGrafter"/>
</dbReference>
<dbReference type="SUPFAM" id="SSF49313">
    <property type="entry name" value="Cadherin-like"/>
    <property type="match status" value="4"/>
</dbReference>
<evidence type="ECO:0000256" key="6">
    <source>
        <dbReference type="ARBA" id="ARBA00022723"/>
    </source>
</evidence>
<keyword evidence="8" id="KW-0677">Repeat</keyword>
<dbReference type="GO" id="GO:0000902">
    <property type="term" value="P:cell morphogenesis"/>
    <property type="evidence" value="ECO:0007669"/>
    <property type="project" value="TreeGrafter"/>
</dbReference>
<dbReference type="InterPro" id="IPR039808">
    <property type="entry name" value="Cadherin"/>
</dbReference>
<dbReference type="FunFam" id="2.60.40.60:FF:000019">
    <property type="entry name" value="Cadherin 2"/>
    <property type="match status" value="1"/>
</dbReference>
<dbReference type="GO" id="GO:0016342">
    <property type="term" value="C:catenin complex"/>
    <property type="evidence" value="ECO:0007669"/>
    <property type="project" value="TreeGrafter"/>
</dbReference>
<evidence type="ECO:0000256" key="11">
    <source>
        <dbReference type="ARBA" id="ARBA00022989"/>
    </source>
</evidence>
<dbReference type="PANTHER" id="PTHR24027">
    <property type="entry name" value="CADHERIN-23"/>
    <property type="match status" value="1"/>
</dbReference>
<protein>
    <submittedName>
        <fullName evidence="16">Cadherin 27</fullName>
    </submittedName>
</protein>
<evidence type="ECO:0000256" key="8">
    <source>
        <dbReference type="ARBA" id="ARBA00022737"/>
    </source>
</evidence>
<dbReference type="GeneTree" id="ENSGT00940000155218"/>
<evidence type="ECO:0000256" key="14">
    <source>
        <dbReference type="PROSITE-ProRule" id="PRU00043"/>
    </source>
</evidence>
<accession>A0A3Q1FVE7</accession>
<evidence type="ECO:0000256" key="9">
    <source>
        <dbReference type="ARBA" id="ARBA00022837"/>
    </source>
</evidence>
<dbReference type="InParanoid" id="A0A3Q1FVE7"/>
<keyword evidence="5" id="KW-0812">Transmembrane</keyword>
<evidence type="ECO:0000256" key="12">
    <source>
        <dbReference type="ARBA" id="ARBA00023136"/>
    </source>
</evidence>
<dbReference type="GO" id="GO:0016339">
    <property type="term" value="P:calcium-dependent cell-cell adhesion via plasma membrane cell adhesion molecules"/>
    <property type="evidence" value="ECO:0007669"/>
    <property type="project" value="TreeGrafter"/>
</dbReference>
<evidence type="ECO:0000313" key="17">
    <source>
        <dbReference type="Proteomes" id="UP000257200"/>
    </source>
</evidence>
<dbReference type="Ensembl" id="ENSAPOT00000016644.1">
    <property type="protein sequence ID" value="ENSAPOP00000021298.1"/>
    <property type="gene ID" value="ENSAPOG00000001769.1"/>
</dbReference>
<dbReference type="PROSITE" id="PS00232">
    <property type="entry name" value="CADHERIN_1"/>
    <property type="match status" value="2"/>
</dbReference>
<dbReference type="FunFam" id="2.60.40.60:FF:000011">
    <property type="entry name" value="Cadherin 1"/>
    <property type="match status" value="1"/>
</dbReference>
<reference evidence="16" key="1">
    <citation type="submission" date="2025-08" db="UniProtKB">
        <authorList>
            <consortium name="Ensembl"/>
        </authorList>
    </citation>
    <scope>IDENTIFICATION</scope>
</reference>
<keyword evidence="9 14" id="KW-0106">Calcium</keyword>
<dbReference type="GO" id="GO:0044331">
    <property type="term" value="P:cell-cell adhesion mediated by cadherin"/>
    <property type="evidence" value="ECO:0007669"/>
    <property type="project" value="TreeGrafter"/>
</dbReference>
<dbReference type="GO" id="GO:0034332">
    <property type="term" value="P:adherens junction organization"/>
    <property type="evidence" value="ECO:0007669"/>
    <property type="project" value="TreeGrafter"/>
</dbReference>
<evidence type="ECO:0000259" key="15">
    <source>
        <dbReference type="PROSITE" id="PS50268"/>
    </source>
</evidence>
<feature type="domain" description="Cadherin" evidence="15">
    <location>
        <begin position="356"/>
        <end position="460"/>
    </location>
</feature>
<dbReference type="GO" id="GO:0007156">
    <property type="term" value="P:homophilic cell adhesion via plasma membrane adhesion molecules"/>
    <property type="evidence" value="ECO:0007669"/>
    <property type="project" value="InterPro"/>
</dbReference>
<proteinExistence type="predicted"/>
<feature type="domain" description="Cadherin" evidence="15">
    <location>
        <begin position="135"/>
        <end position="244"/>
    </location>
</feature>
<keyword evidence="13" id="KW-0325">Glycoprotein</keyword>
<evidence type="ECO:0000256" key="10">
    <source>
        <dbReference type="ARBA" id="ARBA00022889"/>
    </source>
</evidence>
<keyword evidence="11" id="KW-1133">Transmembrane helix</keyword>
<dbReference type="STRING" id="80966.ENSAPOP00000021298"/>
<evidence type="ECO:0000256" key="3">
    <source>
        <dbReference type="ARBA" id="ARBA00022475"/>
    </source>
</evidence>
<dbReference type="PROSITE" id="PS50268">
    <property type="entry name" value="CADHERIN_2"/>
    <property type="match status" value="4"/>
</dbReference>
<dbReference type="InterPro" id="IPR002126">
    <property type="entry name" value="Cadherin-like_dom"/>
</dbReference>
<dbReference type="PANTHER" id="PTHR24027:SF433">
    <property type="entry name" value="CADHERIN 27-RELATED"/>
    <property type="match status" value="1"/>
</dbReference>
<name>A0A3Q1FVE7_9TELE</name>
<dbReference type="GO" id="GO:0016477">
    <property type="term" value="P:cell migration"/>
    <property type="evidence" value="ECO:0007669"/>
    <property type="project" value="TreeGrafter"/>
</dbReference>
<keyword evidence="3" id="KW-1003">Cell membrane</keyword>
<dbReference type="GO" id="GO:0008013">
    <property type="term" value="F:beta-catenin binding"/>
    <property type="evidence" value="ECO:0007669"/>
    <property type="project" value="TreeGrafter"/>
</dbReference>
<evidence type="ECO:0000256" key="1">
    <source>
        <dbReference type="ARBA" id="ARBA00004251"/>
    </source>
</evidence>
<evidence type="ECO:0000256" key="7">
    <source>
        <dbReference type="ARBA" id="ARBA00022729"/>
    </source>
</evidence>
<dbReference type="CDD" id="cd11304">
    <property type="entry name" value="Cadherin_repeat"/>
    <property type="match status" value="4"/>
</dbReference>
<dbReference type="FunFam" id="2.60.40.60:FF:000158">
    <property type="entry name" value="Dachsous cadherin-related 1"/>
    <property type="match status" value="1"/>
</dbReference>
<dbReference type="SMART" id="SM00112">
    <property type="entry name" value="CA"/>
    <property type="match status" value="4"/>
</dbReference>
<dbReference type="GO" id="GO:0005509">
    <property type="term" value="F:calcium ion binding"/>
    <property type="evidence" value="ECO:0007669"/>
    <property type="project" value="UniProtKB-UniRule"/>
</dbReference>
<reference evidence="16" key="2">
    <citation type="submission" date="2025-09" db="UniProtKB">
        <authorList>
            <consortium name="Ensembl"/>
        </authorList>
    </citation>
    <scope>IDENTIFICATION</scope>
</reference>
<keyword evidence="7" id="KW-0732">Signal</keyword>
<evidence type="ECO:0000256" key="4">
    <source>
        <dbReference type="ARBA" id="ARBA00022490"/>
    </source>
</evidence>
<evidence type="ECO:0000313" key="16">
    <source>
        <dbReference type="Ensembl" id="ENSAPOP00000021298.1"/>
    </source>
</evidence>
<feature type="domain" description="Cadherin" evidence="15">
    <location>
        <begin position="67"/>
        <end position="134"/>
    </location>
</feature>
<dbReference type="PRINTS" id="PR00205">
    <property type="entry name" value="CADHERIN"/>
</dbReference>
<evidence type="ECO:0000256" key="13">
    <source>
        <dbReference type="ARBA" id="ARBA00023180"/>
    </source>
</evidence>
<dbReference type="InterPro" id="IPR015919">
    <property type="entry name" value="Cadherin-like_sf"/>
</dbReference>
<keyword evidence="12" id="KW-0472">Membrane</keyword>
<dbReference type="GO" id="GO:0007043">
    <property type="term" value="P:cell-cell junction assembly"/>
    <property type="evidence" value="ECO:0007669"/>
    <property type="project" value="TreeGrafter"/>
</dbReference>
<keyword evidence="17" id="KW-1185">Reference proteome</keyword>
<dbReference type="GO" id="GO:0005737">
    <property type="term" value="C:cytoplasm"/>
    <property type="evidence" value="ECO:0007669"/>
    <property type="project" value="UniProtKB-SubCell"/>
</dbReference>
<evidence type="ECO:0000256" key="2">
    <source>
        <dbReference type="ARBA" id="ARBA00004496"/>
    </source>
</evidence>
<dbReference type="GO" id="GO:0060027">
    <property type="term" value="P:convergent extension involved in gastrulation"/>
    <property type="evidence" value="ECO:0007669"/>
    <property type="project" value="UniProtKB-ARBA"/>
</dbReference>
<dbReference type="FunFam" id="2.60.40.60:FF:000095">
    <property type="entry name" value="Cadherin 13"/>
    <property type="match status" value="1"/>
</dbReference>
<keyword evidence="4" id="KW-0963">Cytoplasm</keyword>
<dbReference type="GO" id="GO:0045296">
    <property type="term" value="F:cadherin binding"/>
    <property type="evidence" value="ECO:0007669"/>
    <property type="project" value="TreeGrafter"/>
</dbReference>
<comment type="subcellular location">
    <subcellularLocation>
        <location evidence="1">Cell membrane</location>
        <topology evidence="1">Single-pass type I membrane protein</topology>
    </subcellularLocation>
    <subcellularLocation>
        <location evidence="2">Cytoplasm</location>
    </subcellularLocation>
</comment>